<comment type="caution">
    <text evidence="2">The sequence shown here is derived from an EMBL/GenBank/DDBJ whole genome shotgun (WGS) entry which is preliminary data.</text>
</comment>
<gene>
    <name evidence="2" type="ORF">IPJ48_11405</name>
</gene>
<dbReference type="EMBL" id="JADJNC010000016">
    <property type="protein sequence ID" value="MBK7423645.1"/>
    <property type="molecule type" value="Genomic_DNA"/>
</dbReference>
<accession>A0A9D7FEK2</accession>
<evidence type="ECO:0000313" key="2">
    <source>
        <dbReference type="EMBL" id="MBK7423645.1"/>
    </source>
</evidence>
<name>A0A9D7FEK2_9RHOO</name>
<evidence type="ECO:0000313" key="3">
    <source>
        <dbReference type="Proteomes" id="UP000886602"/>
    </source>
</evidence>
<dbReference type="Proteomes" id="UP000886602">
    <property type="component" value="Unassembled WGS sequence"/>
</dbReference>
<evidence type="ECO:0000256" key="1">
    <source>
        <dbReference type="SAM" id="MobiDB-lite"/>
    </source>
</evidence>
<reference evidence="2" key="1">
    <citation type="submission" date="2020-10" db="EMBL/GenBank/DDBJ databases">
        <title>Connecting structure to function with the recovery of over 1000 high-quality activated sludge metagenome-assembled genomes encoding full-length rRNA genes using long-read sequencing.</title>
        <authorList>
            <person name="Singleton C.M."/>
            <person name="Petriglieri F."/>
            <person name="Kristensen J.M."/>
            <person name="Kirkegaard R.H."/>
            <person name="Michaelsen T.Y."/>
            <person name="Andersen M.H."/>
            <person name="Karst S.M."/>
            <person name="Dueholm M.S."/>
            <person name="Nielsen P.H."/>
            <person name="Albertsen M."/>
        </authorList>
    </citation>
    <scope>NUCLEOTIDE SEQUENCE</scope>
    <source>
        <strain evidence="2">EsbW_18-Q3-R4-48_MAXAC.044</strain>
    </source>
</reference>
<dbReference type="AlphaFoldDB" id="A0A9D7FEK2"/>
<organism evidence="2 3">
    <name type="scientific">Candidatus Propionivibrio dominans</name>
    <dbReference type="NCBI Taxonomy" id="2954373"/>
    <lineage>
        <taxon>Bacteria</taxon>
        <taxon>Pseudomonadati</taxon>
        <taxon>Pseudomonadota</taxon>
        <taxon>Betaproteobacteria</taxon>
        <taxon>Rhodocyclales</taxon>
        <taxon>Rhodocyclaceae</taxon>
        <taxon>Propionivibrio</taxon>
    </lineage>
</organism>
<feature type="compositionally biased region" description="Low complexity" evidence="1">
    <location>
        <begin position="117"/>
        <end position="128"/>
    </location>
</feature>
<sequence length="363" mass="38895">MLNLAHSDRNLATRRLLMALGVSLLLHFGVLSRPGFFSSAKKATSHSPLQVSLVAPVATVATPGQPPAESASEVVLSAQESRVARKIEQQAAKPVVPVKPAEPKTQEPPSIPEVTVKPSEAKPAAPASVQTSSPPAKESADQSPGVPLPGLTGQVKRVAIDFEIYSGADRQLTGSGQHRYVSDIGGNYGVSIKQVLKDGDPAQGQPWQLEISGTIGRQGLNPILFQIQGAVSERLMALKEVPENSSALPPKGRSGRMPDGLLDRQSLLYQFMLQPPALTGGKLWLSDGATHRLYTYRLAGIESFIIPSLGGVRTIKLVFSTSDSPEIVELWLVPDLHYLPAKVRHIDRQGVITEQVVISLDFS</sequence>
<proteinExistence type="predicted"/>
<protein>
    <submittedName>
        <fullName evidence="2">DUF3108 domain-containing protein</fullName>
    </submittedName>
</protein>
<feature type="region of interest" description="Disordered" evidence="1">
    <location>
        <begin position="88"/>
        <end position="151"/>
    </location>
</feature>